<feature type="transmembrane region" description="Helical" evidence="6">
    <location>
        <begin position="62"/>
        <end position="83"/>
    </location>
</feature>
<name>A0A9D0YZE4_9FIRM</name>
<feature type="transmembrane region" description="Helical" evidence="6">
    <location>
        <begin position="90"/>
        <end position="110"/>
    </location>
</feature>
<feature type="transmembrane region" description="Helical" evidence="6">
    <location>
        <begin position="15"/>
        <end position="32"/>
    </location>
</feature>
<keyword evidence="5 6" id="KW-0472">Membrane</keyword>
<dbReference type="CDD" id="cd06574">
    <property type="entry name" value="TM_PBP1_branched-chain-AA_like"/>
    <property type="match status" value="1"/>
</dbReference>
<reference evidence="7" key="1">
    <citation type="submission" date="2020-10" db="EMBL/GenBank/DDBJ databases">
        <authorList>
            <person name="Gilroy R."/>
        </authorList>
    </citation>
    <scope>NUCLEOTIDE SEQUENCE</scope>
    <source>
        <strain evidence="7">ChiHile30-977</strain>
    </source>
</reference>
<dbReference type="GO" id="GO:0005886">
    <property type="term" value="C:plasma membrane"/>
    <property type="evidence" value="ECO:0007669"/>
    <property type="project" value="UniProtKB-SubCell"/>
</dbReference>
<dbReference type="Proteomes" id="UP000886819">
    <property type="component" value="Unassembled WGS sequence"/>
</dbReference>
<organism evidence="7 8">
    <name type="scientific">Candidatus Avichristensenella intestinipullorum</name>
    <dbReference type="NCBI Taxonomy" id="2840693"/>
    <lineage>
        <taxon>Bacteria</taxon>
        <taxon>Bacillati</taxon>
        <taxon>Bacillota</taxon>
        <taxon>Clostridia</taxon>
        <taxon>Candidatus Avichristensenella</taxon>
    </lineage>
</organism>
<evidence type="ECO:0000256" key="4">
    <source>
        <dbReference type="ARBA" id="ARBA00022989"/>
    </source>
</evidence>
<proteinExistence type="predicted"/>
<dbReference type="PANTHER" id="PTHR32196:SF69">
    <property type="entry name" value="BRANCHED-CHAIN AMINO ACID TRANSPORT SYSTEM, PERMEASE PROTEIN"/>
    <property type="match status" value="1"/>
</dbReference>
<sequence>MDVFLRLVINVLEEGLIYGIMAVGVYITYRVLHFPDLSVDGTFPLGACVTAALIAAGVHPVAALACAFVCGCAAGAVTGFLHVKLGITDLLSGILVMTGLWSVNLVVLGGRSVLPFYNSPTVFNSGLAACLPEALYPRRVLIILLGIVLVVKILVDLYYKTQSGLLLRAAGDNSQFVTSLGISPGGMKMLGLMLGNGLAALSGSVLAQQAESANVSSGTGMVVMGLASVIIGTSLFRGLRFVRPTTMVLFGSIAYKACLVAAMQLGLPTNYLKLLMAVIFVVALVFGDRLEGRRRAQHGKRA</sequence>
<dbReference type="GO" id="GO:0022857">
    <property type="term" value="F:transmembrane transporter activity"/>
    <property type="evidence" value="ECO:0007669"/>
    <property type="project" value="InterPro"/>
</dbReference>
<dbReference type="PANTHER" id="PTHR32196">
    <property type="entry name" value="ABC TRANSPORTER PERMEASE PROTEIN YPHD-RELATED-RELATED"/>
    <property type="match status" value="1"/>
</dbReference>
<feature type="transmembrane region" description="Helical" evidence="6">
    <location>
        <begin position="271"/>
        <end position="290"/>
    </location>
</feature>
<evidence type="ECO:0000256" key="1">
    <source>
        <dbReference type="ARBA" id="ARBA00004651"/>
    </source>
</evidence>
<accession>A0A9D0YZE4</accession>
<evidence type="ECO:0000256" key="3">
    <source>
        <dbReference type="ARBA" id="ARBA00022692"/>
    </source>
</evidence>
<evidence type="ECO:0000256" key="5">
    <source>
        <dbReference type="ARBA" id="ARBA00023136"/>
    </source>
</evidence>
<protein>
    <submittedName>
        <fullName evidence="7">ABC transporter permease</fullName>
    </submittedName>
</protein>
<evidence type="ECO:0000256" key="2">
    <source>
        <dbReference type="ARBA" id="ARBA00022475"/>
    </source>
</evidence>
<gene>
    <name evidence="7" type="ORF">IAA66_08545</name>
</gene>
<reference evidence="7" key="2">
    <citation type="journal article" date="2021" name="PeerJ">
        <title>Extensive microbial diversity within the chicken gut microbiome revealed by metagenomics and culture.</title>
        <authorList>
            <person name="Gilroy R."/>
            <person name="Ravi A."/>
            <person name="Getino M."/>
            <person name="Pursley I."/>
            <person name="Horton D.L."/>
            <person name="Alikhan N.F."/>
            <person name="Baker D."/>
            <person name="Gharbi K."/>
            <person name="Hall N."/>
            <person name="Watson M."/>
            <person name="Adriaenssens E.M."/>
            <person name="Foster-Nyarko E."/>
            <person name="Jarju S."/>
            <person name="Secka A."/>
            <person name="Antonio M."/>
            <person name="Oren A."/>
            <person name="Chaudhuri R.R."/>
            <person name="La Ragione R."/>
            <person name="Hildebrand F."/>
            <person name="Pallen M.J."/>
        </authorList>
    </citation>
    <scope>NUCLEOTIDE SEQUENCE</scope>
    <source>
        <strain evidence="7">ChiHile30-977</strain>
    </source>
</reference>
<keyword evidence="2" id="KW-1003">Cell membrane</keyword>
<evidence type="ECO:0000256" key="6">
    <source>
        <dbReference type="SAM" id="Phobius"/>
    </source>
</evidence>
<evidence type="ECO:0000313" key="8">
    <source>
        <dbReference type="Proteomes" id="UP000886819"/>
    </source>
</evidence>
<feature type="transmembrane region" description="Helical" evidence="6">
    <location>
        <begin position="248"/>
        <end position="265"/>
    </location>
</feature>
<evidence type="ECO:0000313" key="7">
    <source>
        <dbReference type="EMBL" id="HIQ63613.1"/>
    </source>
</evidence>
<dbReference type="InterPro" id="IPR001851">
    <property type="entry name" value="ABC_transp_permease"/>
</dbReference>
<feature type="transmembrane region" description="Helical" evidence="6">
    <location>
        <begin position="140"/>
        <end position="159"/>
    </location>
</feature>
<feature type="transmembrane region" description="Helical" evidence="6">
    <location>
        <begin position="189"/>
        <end position="207"/>
    </location>
</feature>
<feature type="transmembrane region" description="Helical" evidence="6">
    <location>
        <begin position="219"/>
        <end position="236"/>
    </location>
</feature>
<dbReference type="Pfam" id="PF02653">
    <property type="entry name" value="BPD_transp_2"/>
    <property type="match status" value="1"/>
</dbReference>
<keyword evidence="3 6" id="KW-0812">Transmembrane</keyword>
<keyword evidence="4 6" id="KW-1133">Transmembrane helix</keyword>
<comment type="caution">
    <text evidence="7">The sequence shown here is derived from an EMBL/GenBank/DDBJ whole genome shotgun (WGS) entry which is preliminary data.</text>
</comment>
<comment type="subcellular location">
    <subcellularLocation>
        <location evidence="1">Cell membrane</location>
        <topology evidence="1">Multi-pass membrane protein</topology>
    </subcellularLocation>
</comment>
<dbReference type="EMBL" id="DVFI01000118">
    <property type="protein sequence ID" value="HIQ63613.1"/>
    <property type="molecule type" value="Genomic_DNA"/>
</dbReference>
<dbReference type="AlphaFoldDB" id="A0A9D0YZE4"/>